<proteinExistence type="predicted"/>
<dbReference type="Pfam" id="PF10328">
    <property type="entry name" value="7TM_GPCR_Srx"/>
    <property type="match status" value="1"/>
</dbReference>
<dbReference type="KEGG" id="cel:CELE_K09D9.10"/>
<dbReference type="InterPro" id="IPR017452">
    <property type="entry name" value="GPCR_Rhodpsn_7TM"/>
</dbReference>
<dbReference type="PANTHER" id="PTHR23017">
    <property type="entry name" value="SERPENTINE RECEPTOR, CLASS X"/>
    <property type="match status" value="1"/>
</dbReference>
<dbReference type="AlphaFoldDB" id="Q9N5J0"/>
<dbReference type="GeneID" id="187212"/>
<evidence type="ECO:0000256" key="1">
    <source>
        <dbReference type="ARBA" id="ARBA00004370"/>
    </source>
</evidence>
<dbReference type="AGR" id="WB:WBGene00005953"/>
<dbReference type="PANTHER" id="PTHR23017:SF7">
    <property type="entry name" value="G-PROTEIN COUPLED RECEPTORS FAMILY 1 PROFILE DOMAIN-CONTAINING PROTEIN"/>
    <property type="match status" value="1"/>
</dbReference>
<feature type="transmembrane region" description="Helical" evidence="5">
    <location>
        <begin position="85"/>
        <end position="106"/>
    </location>
</feature>
<dbReference type="SUPFAM" id="SSF81321">
    <property type="entry name" value="Family A G protein-coupled receptor-like"/>
    <property type="match status" value="1"/>
</dbReference>
<evidence type="ECO:0000313" key="7">
    <source>
        <dbReference type="EMBL" id="CCD61376.1"/>
    </source>
</evidence>
<dbReference type="FunCoup" id="Q9N5J0">
    <property type="interactions" value="5"/>
</dbReference>
<dbReference type="OrthoDB" id="5825164at2759"/>
<gene>
    <name evidence="7 9" type="primary">srx-62</name>
    <name evidence="7" type="ORF">CELE_K09D9.10</name>
    <name evidence="9" type="ORF">K09D9.10</name>
</gene>
<name>Q9N5J0_CAEEL</name>
<keyword evidence="4 5" id="KW-0472">Membrane</keyword>
<protein>
    <submittedName>
        <fullName evidence="7">G-protein coupled receptors family 1 profile domain-containing protein</fullName>
    </submittedName>
</protein>
<dbReference type="HOGENOM" id="CLU_059630_1_0_1"/>
<dbReference type="UCSC" id="K09D9.10">
    <property type="organism name" value="c. elegans"/>
</dbReference>
<evidence type="ECO:0000256" key="5">
    <source>
        <dbReference type="SAM" id="Phobius"/>
    </source>
</evidence>
<dbReference type="GO" id="GO:0016020">
    <property type="term" value="C:membrane"/>
    <property type="evidence" value="ECO:0007669"/>
    <property type="project" value="UniProtKB-SubCell"/>
</dbReference>
<keyword evidence="2 5" id="KW-0812">Transmembrane</keyword>
<dbReference type="PhylomeDB" id="Q9N5J0"/>
<evidence type="ECO:0000313" key="8">
    <source>
        <dbReference type="Proteomes" id="UP000001940"/>
    </source>
</evidence>
<evidence type="ECO:0000256" key="4">
    <source>
        <dbReference type="ARBA" id="ARBA00023136"/>
    </source>
</evidence>
<dbReference type="Proteomes" id="UP000001940">
    <property type="component" value="Chromosome V"/>
</dbReference>
<evidence type="ECO:0000256" key="2">
    <source>
        <dbReference type="ARBA" id="ARBA00022692"/>
    </source>
</evidence>
<evidence type="ECO:0000259" key="6">
    <source>
        <dbReference type="PROSITE" id="PS50262"/>
    </source>
</evidence>
<evidence type="ECO:0000313" key="9">
    <source>
        <dbReference type="WormBase" id="K09D9.10"/>
    </source>
</evidence>
<dbReference type="InParanoid" id="Q9N5J0"/>
<dbReference type="Gene3D" id="1.20.1070.10">
    <property type="entry name" value="Rhodopsin 7-helix transmembrane proteins"/>
    <property type="match status" value="1"/>
</dbReference>
<dbReference type="WormBase" id="K09D9.10">
    <property type="protein sequence ID" value="CE21064"/>
    <property type="gene ID" value="WBGene00005953"/>
    <property type="gene designation" value="srx-62"/>
</dbReference>
<feature type="transmembrane region" description="Helical" evidence="5">
    <location>
        <begin position="12"/>
        <end position="33"/>
    </location>
</feature>
<feature type="transmembrane region" description="Helical" evidence="5">
    <location>
        <begin position="253"/>
        <end position="275"/>
    </location>
</feature>
<dbReference type="RefSeq" id="NP_504114.1">
    <property type="nucleotide sequence ID" value="NM_071713.1"/>
</dbReference>
<feature type="domain" description="G-protein coupled receptors family 1 profile" evidence="6">
    <location>
        <begin position="22"/>
        <end position="243"/>
    </location>
</feature>
<keyword evidence="8" id="KW-1185">Reference proteome</keyword>
<sequence length="300" mass="34809">MEDEMDITNQTLYALLPISFLGSILNWTIFYAIQRLECFNHSFGFLSANQALVDGLHSTTFLLYFCPMVLLDNAIMKEMSHHCGFVLLLCYELSVMIHLAISLNRFCAVWIPYQYHNIFNEKNSKILIILIWLFTGSVAIYLYEILCHIYYEDKSDFLTFTDSKLCANIGWYGDFVKNACIVAVIMLIDILTVIKVRRMSRKISVNITEQAQNKLSSREMRFLKQTVTQGSVFLLELLTYFFIPQYFSNKWIVFFGTSFAWVAVHAVDGLVVVIFNPEVRKFLLCKETKKRVSSMNRISS</sequence>
<organism evidence="7 8">
    <name type="scientific">Caenorhabditis elegans</name>
    <dbReference type="NCBI Taxonomy" id="6239"/>
    <lineage>
        <taxon>Eukaryota</taxon>
        <taxon>Metazoa</taxon>
        <taxon>Ecdysozoa</taxon>
        <taxon>Nematoda</taxon>
        <taxon>Chromadorea</taxon>
        <taxon>Rhabditida</taxon>
        <taxon>Rhabditina</taxon>
        <taxon>Rhabditomorpha</taxon>
        <taxon>Rhabditoidea</taxon>
        <taxon>Rhabditidae</taxon>
        <taxon>Peloderinae</taxon>
        <taxon>Caenorhabditis</taxon>
    </lineage>
</organism>
<feature type="transmembrane region" description="Helical" evidence="5">
    <location>
        <begin position="227"/>
        <end position="247"/>
    </location>
</feature>
<reference evidence="7 8" key="1">
    <citation type="journal article" date="1998" name="Science">
        <title>Genome sequence of the nematode C. elegans: a platform for investigating biology.</title>
        <authorList>
            <consortium name="The C. elegans sequencing consortium"/>
            <person name="Sulson J.E."/>
            <person name="Waterston R."/>
        </authorList>
    </citation>
    <scope>NUCLEOTIDE SEQUENCE [LARGE SCALE GENOMIC DNA]</scope>
    <source>
        <strain evidence="7 8">Bristol N2</strain>
    </source>
</reference>
<dbReference type="eggNOG" id="ENOG502R0U2">
    <property type="taxonomic scope" value="Eukaryota"/>
</dbReference>
<comment type="subcellular location">
    <subcellularLocation>
        <location evidence="1">Membrane</location>
    </subcellularLocation>
</comment>
<dbReference type="CTD" id="187212"/>
<keyword evidence="7" id="KW-0675">Receptor</keyword>
<feature type="transmembrane region" description="Helical" evidence="5">
    <location>
        <begin position="171"/>
        <end position="194"/>
    </location>
</feature>
<dbReference type="CDD" id="cd00637">
    <property type="entry name" value="7tm_classA_rhodopsin-like"/>
    <property type="match status" value="1"/>
</dbReference>
<dbReference type="EMBL" id="BX284605">
    <property type="protein sequence ID" value="CCD61376.1"/>
    <property type="molecule type" value="Genomic_DNA"/>
</dbReference>
<feature type="transmembrane region" description="Helical" evidence="5">
    <location>
        <begin position="126"/>
        <end position="151"/>
    </location>
</feature>
<dbReference type="SMR" id="Q9N5J0"/>
<dbReference type="PROSITE" id="PS50262">
    <property type="entry name" value="G_PROTEIN_RECEP_F1_2"/>
    <property type="match status" value="1"/>
</dbReference>
<dbReference type="InterPro" id="IPR019430">
    <property type="entry name" value="7TM_GPCR_serpentine_rcpt_Srx"/>
</dbReference>
<accession>Q9N5J0</accession>
<keyword evidence="3 5" id="KW-1133">Transmembrane helix</keyword>
<dbReference type="PaxDb" id="6239-K09D9.10"/>
<dbReference type="OMA" id="PMVILDI"/>
<dbReference type="STRING" id="6239.K09D9.10.1"/>
<evidence type="ECO:0000256" key="3">
    <source>
        <dbReference type="ARBA" id="ARBA00022989"/>
    </source>
</evidence>